<gene>
    <name evidence="2" type="ORF">GCM10022223_31990</name>
</gene>
<feature type="domain" description="SnoaL-like" evidence="1">
    <location>
        <begin position="6"/>
        <end position="122"/>
    </location>
</feature>
<comment type="caution">
    <text evidence="2">The sequence shown here is derived from an EMBL/GenBank/DDBJ whole genome shotgun (WGS) entry which is preliminary data.</text>
</comment>
<dbReference type="Proteomes" id="UP001501074">
    <property type="component" value="Unassembled WGS sequence"/>
</dbReference>
<dbReference type="RefSeq" id="WP_231488671.1">
    <property type="nucleotide sequence ID" value="NZ_BAAAZO010000005.1"/>
</dbReference>
<dbReference type="SUPFAM" id="SSF54427">
    <property type="entry name" value="NTF2-like"/>
    <property type="match status" value="1"/>
</dbReference>
<accession>A0ABP6ZNX1</accession>
<protein>
    <submittedName>
        <fullName evidence="2">Nuclear transport factor 2 family protein</fullName>
    </submittedName>
</protein>
<evidence type="ECO:0000313" key="2">
    <source>
        <dbReference type="EMBL" id="GAA3613446.1"/>
    </source>
</evidence>
<sequence>MADSPEASVRNLIAAHIQAQDEGRAGDIVALYTKDAVLKLPGAEPVEGHDALLAAYGQWTPTQPQLHLGANIHVTVLSDTRATARADVLFLQRTDSGWVPQVRGRYQDEYALDEGHWKIRSRVTSFES</sequence>
<evidence type="ECO:0000259" key="1">
    <source>
        <dbReference type="Pfam" id="PF13577"/>
    </source>
</evidence>
<dbReference type="CDD" id="cd00531">
    <property type="entry name" value="NTF2_like"/>
    <property type="match status" value="1"/>
</dbReference>
<dbReference type="Gene3D" id="3.10.450.50">
    <property type="match status" value="1"/>
</dbReference>
<dbReference type="Pfam" id="PF13577">
    <property type="entry name" value="SnoaL_4"/>
    <property type="match status" value="1"/>
</dbReference>
<name>A0ABP6ZNX1_9ACTN</name>
<dbReference type="InterPro" id="IPR032710">
    <property type="entry name" value="NTF2-like_dom_sf"/>
</dbReference>
<dbReference type="EMBL" id="BAAAZO010000005">
    <property type="protein sequence ID" value="GAA3613446.1"/>
    <property type="molecule type" value="Genomic_DNA"/>
</dbReference>
<organism evidence="2 3">
    <name type="scientific">Kineosporia mesophila</name>
    <dbReference type="NCBI Taxonomy" id="566012"/>
    <lineage>
        <taxon>Bacteria</taxon>
        <taxon>Bacillati</taxon>
        <taxon>Actinomycetota</taxon>
        <taxon>Actinomycetes</taxon>
        <taxon>Kineosporiales</taxon>
        <taxon>Kineosporiaceae</taxon>
        <taxon>Kineosporia</taxon>
    </lineage>
</organism>
<keyword evidence="3" id="KW-1185">Reference proteome</keyword>
<evidence type="ECO:0000313" key="3">
    <source>
        <dbReference type="Proteomes" id="UP001501074"/>
    </source>
</evidence>
<dbReference type="InterPro" id="IPR037401">
    <property type="entry name" value="SnoaL-like"/>
</dbReference>
<proteinExistence type="predicted"/>
<reference evidence="3" key="1">
    <citation type="journal article" date="2019" name="Int. J. Syst. Evol. Microbiol.">
        <title>The Global Catalogue of Microorganisms (GCM) 10K type strain sequencing project: providing services to taxonomists for standard genome sequencing and annotation.</title>
        <authorList>
            <consortium name="The Broad Institute Genomics Platform"/>
            <consortium name="The Broad Institute Genome Sequencing Center for Infectious Disease"/>
            <person name="Wu L."/>
            <person name="Ma J."/>
        </authorList>
    </citation>
    <scope>NUCLEOTIDE SEQUENCE [LARGE SCALE GENOMIC DNA]</scope>
    <source>
        <strain evidence="3">JCM 16902</strain>
    </source>
</reference>